<sequence>MLISGFDSVLSDLDGVVYAGPNAIPDAVESLNALAEVNVAHAFITNNAGRSPMSVAAHLRQLGVKTSAEQVFGSADAGAEMLARELNPGSRVLVVGSPYLRECIAVRGLEVVESHKDEPVAVIQGFDPEVSWNDLAEASYAIQNGAKWVATNTDLTIPRAEGIAPGNGSLVHAVKLATGVTPRVAGKPESYLFSRAADRLDSKRPLVLGDRLDTDILGGFHAGFSTAMVLTGVDTPATALGAPVEQRPNYLIATLADIYRPYPTIKVLGYGVQVGDAVARIDNGKIAVDGNESDLNAWRAACHAWWLAHPRQSTHESPEIEFTSRGLQMLRRKNGEKQ</sequence>
<name>A0A365Y9I8_9MICC</name>
<dbReference type="PANTHER" id="PTHR19288">
    <property type="entry name" value="4-NITROPHENYLPHOSPHATASE-RELATED"/>
    <property type="match status" value="1"/>
</dbReference>
<proteinExistence type="predicted"/>
<dbReference type="InterPro" id="IPR023214">
    <property type="entry name" value="HAD_sf"/>
</dbReference>
<dbReference type="AlphaFoldDB" id="A0A365Y9I8"/>
<dbReference type="NCBIfam" id="TIGR01460">
    <property type="entry name" value="HAD-SF-IIA"/>
    <property type="match status" value="1"/>
</dbReference>
<dbReference type="Pfam" id="PF13344">
    <property type="entry name" value="Hydrolase_6"/>
    <property type="match status" value="1"/>
</dbReference>
<comment type="caution">
    <text evidence="1">The sequence shown here is derived from an EMBL/GenBank/DDBJ whole genome shotgun (WGS) entry which is preliminary data.</text>
</comment>
<dbReference type="InterPro" id="IPR006357">
    <property type="entry name" value="HAD-SF_hydro_IIA"/>
</dbReference>
<dbReference type="Pfam" id="PF13242">
    <property type="entry name" value="Hydrolase_like"/>
    <property type="match status" value="1"/>
</dbReference>
<dbReference type="PANTHER" id="PTHR19288:SF95">
    <property type="entry name" value="D-GLYCEROL 3-PHOSPHATE PHOSPHATASE"/>
    <property type="match status" value="1"/>
</dbReference>
<reference evidence="1 2" key="1">
    <citation type="submission" date="2018-01" db="EMBL/GenBank/DDBJ databases">
        <title>Glutamicibacter soli strain NHPC-3 Whole genome sequence and assembly.</title>
        <authorList>
            <person name="Choudhury P."/>
            <person name="Gupta D."/>
            <person name="Sengupta K."/>
            <person name="Jawed A."/>
            <person name="Sultana N."/>
            <person name="Saha P."/>
        </authorList>
    </citation>
    <scope>NUCLEOTIDE SEQUENCE [LARGE SCALE GENOMIC DNA]</scope>
    <source>
        <strain evidence="1 2">NHPC-3</strain>
    </source>
</reference>
<organism evidence="1 2">
    <name type="scientific">Glutamicibacter soli</name>
    <dbReference type="NCBI Taxonomy" id="453836"/>
    <lineage>
        <taxon>Bacteria</taxon>
        <taxon>Bacillati</taxon>
        <taxon>Actinomycetota</taxon>
        <taxon>Actinomycetes</taxon>
        <taxon>Micrococcales</taxon>
        <taxon>Micrococcaceae</taxon>
        <taxon>Glutamicibacter</taxon>
    </lineage>
</organism>
<dbReference type="Gene3D" id="3.40.50.1000">
    <property type="entry name" value="HAD superfamily/HAD-like"/>
    <property type="match status" value="2"/>
</dbReference>
<dbReference type="SUPFAM" id="SSF56784">
    <property type="entry name" value="HAD-like"/>
    <property type="match status" value="1"/>
</dbReference>
<dbReference type="GO" id="GO:0016791">
    <property type="term" value="F:phosphatase activity"/>
    <property type="evidence" value="ECO:0007669"/>
    <property type="project" value="TreeGrafter"/>
</dbReference>
<dbReference type="RefSeq" id="WP_047118649.1">
    <property type="nucleotide sequence ID" value="NZ_CM125969.1"/>
</dbReference>
<keyword evidence="2" id="KW-1185">Reference proteome</keyword>
<evidence type="ECO:0000313" key="2">
    <source>
        <dbReference type="Proteomes" id="UP000252167"/>
    </source>
</evidence>
<gene>
    <name evidence="1" type="ORF">C1H84_15255</name>
</gene>
<dbReference type="InterPro" id="IPR036412">
    <property type="entry name" value="HAD-like_sf"/>
</dbReference>
<dbReference type="GO" id="GO:0005737">
    <property type="term" value="C:cytoplasm"/>
    <property type="evidence" value="ECO:0007669"/>
    <property type="project" value="TreeGrafter"/>
</dbReference>
<protein>
    <submittedName>
        <fullName evidence="1">Haloacid dehalogenase</fullName>
    </submittedName>
</protein>
<dbReference type="Proteomes" id="UP000252167">
    <property type="component" value="Unassembled WGS sequence"/>
</dbReference>
<dbReference type="EMBL" id="POAF01000008">
    <property type="protein sequence ID" value="RBL99340.1"/>
    <property type="molecule type" value="Genomic_DNA"/>
</dbReference>
<accession>A0A365Y9I8</accession>
<evidence type="ECO:0000313" key="1">
    <source>
        <dbReference type="EMBL" id="RBL99340.1"/>
    </source>
</evidence>